<dbReference type="Pfam" id="PF02518">
    <property type="entry name" value="HATPase_c"/>
    <property type="match status" value="1"/>
</dbReference>
<dbReference type="InterPro" id="IPR003661">
    <property type="entry name" value="HisK_dim/P_dom"/>
</dbReference>
<keyword evidence="15" id="KW-1185">Reference proteome</keyword>
<sequence length="511" mass="56796">MKSRKNPAPAAKEGGDAQRSLFGEILDWMLAPLLFVWPISIAITHYFANIVAGYPYDQALRENVNAIARQIRYSDSKPVINLSGSARAVLRADEVDSVYFHVVTREGTRLAGDKELPVAPELVRPRDDTGEISFRDGEFNGQDLRIAYQFLADPNRPDDRWLVVEVGETLEKRSQLANKIIASVILPQFVIIPLAVILVWFGLSQGLKPLTKLRSRIEARRPGDLSPINTRKVPEELQPLIEAFNGMLERMERNMEAQTRFIADAAHQMRTPLTGLKTQAQLAMRENDPERLLYALRQMAGAVDRASHLVNQLLTLARAEAGSGAASQPLAPMNLDKLLREIVEDWVMRALENYIDMGYEPADGATEIEGNSFLLREMINNLIDNALRYTPVGGQVTCRVVRRRSEGGESEVVLEIEDSGIGITEEQSELVFERFYRVDDAGTEGSGLGLPIVREIAELHHAQASLRPNPKGQGSIARVVFPAYQEPRPELAEDAPLASAWNRSLPPPGSV</sequence>
<evidence type="ECO:0000259" key="12">
    <source>
        <dbReference type="PROSITE" id="PS50109"/>
    </source>
</evidence>
<dbReference type="SMART" id="SM00387">
    <property type="entry name" value="HATPase_c"/>
    <property type="match status" value="1"/>
</dbReference>
<evidence type="ECO:0000313" key="14">
    <source>
        <dbReference type="EMBL" id="RZT90915.1"/>
    </source>
</evidence>
<protein>
    <recommendedName>
        <fullName evidence="3">histidine kinase</fullName>
        <ecNumber evidence="3">2.7.13.3</ecNumber>
    </recommendedName>
</protein>
<dbReference type="InterPro" id="IPR004358">
    <property type="entry name" value="Sig_transdc_His_kin-like_C"/>
</dbReference>
<accession>A0ABY0ITW5</accession>
<evidence type="ECO:0000256" key="7">
    <source>
        <dbReference type="ARBA" id="ARBA00022777"/>
    </source>
</evidence>
<evidence type="ECO:0000256" key="10">
    <source>
        <dbReference type="ARBA" id="ARBA00023136"/>
    </source>
</evidence>
<keyword evidence="4" id="KW-0597">Phosphoprotein</keyword>
<comment type="catalytic activity">
    <reaction evidence="1">
        <text>ATP + protein L-histidine = ADP + protein N-phospho-L-histidine.</text>
        <dbReference type="EC" id="2.7.13.3"/>
    </reaction>
</comment>
<dbReference type="CDD" id="cd00075">
    <property type="entry name" value="HATPase"/>
    <property type="match status" value="1"/>
</dbReference>
<keyword evidence="6 11" id="KW-0812">Transmembrane</keyword>
<keyword evidence="10 11" id="KW-0472">Membrane</keyword>
<evidence type="ECO:0000256" key="1">
    <source>
        <dbReference type="ARBA" id="ARBA00000085"/>
    </source>
</evidence>
<evidence type="ECO:0000256" key="3">
    <source>
        <dbReference type="ARBA" id="ARBA00012438"/>
    </source>
</evidence>
<dbReference type="SUPFAM" id="SSF55874">
    <property type="entry name" value="ATPase domain of HSP90 chaperone/DNA topoisomerase II/histidine kinase"/>
    <property type="match status" value="1"/>
</dbReference>
<dbReference type="Pfam" id="PF00512">
    <property type="entry name" value="HisKA"/>
    <property type="match status" value="1"/>
</dbReference>
<dbReference type="InterPro" id="IPR013727">
    <property type="entry name" value="2CSK_N"/>
</dbReference>
<dbReference type="PANTHER" id="PTHR45436">
    <property type="entry name" value="SENSOR HISTIDINE KINASE YKOH"/>
    <property type="match status" value="1"/>
</dbReference>
<dbReference type="GO" id="GO:0016301">
    <property type="term" value="F:kinase activity"/>
    <property type="evidence" value="ECO:0007669"/>
    <property type="project" value="UniProtKB-KW"/>
</dbReference>
<dbReference type="InterPro" id="IPR003660">
    <property type="entry name" value="HAMP_dom"/>
</dbReference>
<dbReference type="PROSITE" id="PS50885">
    <property type="entry name" value="HAMP"/>
    <property type="match status" value="1"/>
</dbReference>
<dbReference type="Gene3D" id="1.10.287.130">
    <property type="match status" value="1"/>
</dbReference>
<evidence type="ECO:0000256" key="2">
    <source>
        <dbReference type="ARBA" id="ARBA00004370"/>
    </source>
</evidence>
<comment type="caution">
    <text evidence="14">The sequence shown here is derived from an EMBL/GenBank/DDBJ whole genome shotgun (WGS) entry which is preliminary data.</text>
</comment>
<dbReference type="EC" id="2.7.13.3" evidence="3"/>
<evidence type="ECO:0000256" key="5">
    <source>
        <dbReference type="ARBA" id="ARBA00022679"/>
    </source>
</evidence>
<keyword evidence="7 14" id="KW-0418">Kinase</keyword>
<feature type="domain" description="Histidine kinase" evidence="12">
    <location>
        <begin position="264"/>
        <end position="485"/>
    </location>
</feature>
<evidence type="ECO:0000256" key="6">
    <source>
        <dbReference type="ARBA" id="ARBA00022692"/>
    </source>
</evidence>
<evidence type="ECO:0000256" key="9">
    <source>
        <dbReference type="ARBA" id="ARBA00023012"/>
    </source>
</evidence>
<evidence type="ECO:0000256" key="8">
    <source>
        <dbReference type="ARBA" id="ARBA00022989"/>
    </source>
</evidence>
<reference evidence="14 15" key="1">
    <citation type="submission" date="2019-02" db="EMBL/GenBank/DDBJ databases">
        <title>Genomic Encyclopedia of Type Strains, Phase IV (KMG-IV): sequencing the most valuable type-strain genomes for metagenomic binning, comparative biology and taxonomic classification.</title>
        <authorList>
            <person name="Goeker M."/>
        </authorList>
    </citation>
    <scope>NUCLEOTIDE SEQUENCE [LARGE SCALE GENOMIC DNA]</scope>
    <source>
        <strain evidence="14 15">DSM 21223</strain>
    </source>
</reference>
<keyword evidence="5" id="KW-0808">Transferase</keyword>
<dbReference type="SUPFAM" id="SSF47384">
    <property type="entry name" value="Homodimeric domain of signal transducing histidine kinase"/>
    <property type="match status" value="1"/>
</dbReference>
<feature type="transmembrane region" description="Helical" evidence="11">
    <location>
        <begin position="28"/>
        <end position="48"/>
    </location>
</feature>
<keyword evidence="8 11" id="KW-1133">Transmembrane helix</keyword>
<feature type="transmembrane region" description="Helical" evidence="11">
    <location>
        <begin position="180"/>
        <end position="203"/>
    </location>
</feature>
<dbReference type="InterPro" id="IPR050428">
    <property type="entry name" value="TCS_sensor_his_kinase"/>
</dbReference>
<proteinExistence type="predicted"/>
<evidence type="ECO:0000259" key="13">
    <source>
        <dbReference type="PROSITE" id="PS50885"/>
    </source>
</evidence>
<dbReference type="PROSITE" id="PS50109">
    <property type="entry name" value="HIS_KIN"/>
    <property type="match status" value="1"/>
</dbReference>
<comment type="subcellular location">
    <subcellularLocation>
        <location evidence="2">Membrane</location>
    </subcellularLocation>
</comment>
<dbReference type="Pfam" id="PF08521">
    <property type="entry name" value="2CSK_N"/>
    <property type="match status" value="1"/>
</dbReference>
<organism evidence="14 15">
    <name type="scientific">Azospira oryzae</name>
    <dbReference type="NCBI Taxonomy" id="146939"/>
    <lineage>
        <taxon>Bacteria</taxon>
        <taxon>Pseudomonadati</taxon>
        <taxon>Pseudomonadota</taxon>
        <taxon>Betaproteobacteria</taxon>
        <taxon>Rhodocyclales</taxon>
        <taxon>Rhodocyclaceae</taxon>
        <taxon>Azospira</taxon>
    </lineage>
</organism>
<dbReference type="SMART" id="SM00388">
    <property type="entry name" value="HisKA"/>
    <property type="match status" value="1"/>
</dbReference>
<dbReference type="InterPro" id="IPR036097">
    <property type="entry name" value="HisK_dim/P_sf"/>
</dbReference>
<dbReference type="SMART" id="SM00304">
    <property type="entry name" value="HAMP"/>
    <property type="match status" value="1"/>
</dbReference>
<evidence type="ECO:0000256" key="4">
    <source>
        <dbReference type="ARBA" id="ARBA00022553"/>
    </source>
</evidence>
<dbReference type="PANTHER" id="PTHR45436:SF1">
    <property type="entry name" value="SENSOR PROTEIN QSEC"/>
    <property type="match status" value="1"/>
</dbReference>
<gene>
    <name evidence="14" type="ORF">EV678_1740</name>
</gene>
<feature type="domain" description="HAMP" evidence="13">
    <location>
        <begin position="204"/>
        <end position="256"/>
    </location>
</feature>
<dbReference type="Gene3D" id="3.30.565.10">
    <property type="entry name" value="Histidine kinase-like ATPase, C-terminal domain"/>
    <property type="match status" value="1"/>
</dbReference>
<dbReference type="CDD" id="cd00082">
    <property type="entry name" value="HisKA"/>
    <property type="match status" value="1"/>
</dbReference>
<dbReference type="PRINTS" id="PR00344">
    <property type="entry name" value="BCTRLSENSOR"/>
</dbReference>
<evidence type="ECO:0000256" key="11">
    <source>
        <dbReference type="SAM" id="Phobius"/>
    </source>
</evidence>
<dbReference type="EMBL" id="SHKM01000001">
    <property type="protein sequence ID" value="RZT90915.1"/>
    <property type="molecule type" value="Genomic_DNA"/>
</dbReference>
<dbReference type="InterPro" id="IPR003594">
    <property type="entry name" value="HATPase_dom"/>
</dbReference>
<dbReference type="RefSeq" id="WP_014235385.1">
    <property type="nucleotide sequence ID" value="NZ_SHKM01000001.1"/>
</dbReference>
<dbReference type="InterPro" id="IPR036890">
    <property type="entry name" value="HATPase_C_sf"/>
</dbReference>
<evidence type="ECO:0000313" key="15">
    <source>
        <dbReference type="Proteomes" id="UP000292136"/>
    </source>
</evidence>
<name>A0ABY0ITW5_9RHOO</name>
<dbReference type="Proteomes" id="UP000292136">
    <property type="component" value="Unassembled WGS sequence"/>
</dbReference>
<dbReference type="InterPro" id="IPR005467">
    <property type="entry name" value="His_kinase_dom"/>
</dbReference>
<keyword evidence="9" id="KW-0902">Two-component regulatory system</keyword>